<comment type="caution">
    <text evidence="1">The sequence shown here is derived from an EMBL/GenBank/DDBJ whole genome shotgun (WGS) entry which is preliminary data.</text>
</comment>
<name>A0ABW4VH26_9BACT</name>
<dbReference type="RefSeq" id="WP_376883200.1">
    <property type="nucleotide sequence ID" value="NZ_JBHUHR010000005.1"/>
</dbReference>
<sequence>MDIQTEKYALIEYITKITDIKLIEKLKDFVKASEKDFWNELTDAQRKEILQGMDELGRGEKFDYEQFMSKHR</sequence>
<evidence type="ECO:0000313" key="1">
    <source>
        <dbReference type="EMBL" id="MFD2033622.1"/>
    </source>
</evidence>
<proteinExistence type="predicted"/>
<gene>
    <name evidence="1" type="ORF">ACFSKL_02410</name>
</gene>
<evidence type="ECO:0000313" key="2">
    <source>
        <dbReference type="Proteomes" id="UP001597361"/>
    </source>
</evidence>
<evidence type="ECO:0008006" key="3">
    <source>
        <dbReference type="Google" id="ProtNLM"/>
    </source>
</evidence>
<organism evidence="1 2">
    <name type="scientific">Belliella marina</name>
    <dbReference type="NCBI Taxonomy" id="1644146"/>
    <lineage>
        <taxon>Bacteria</taxon>
        <taxon>Pseudomonadati</taxon>
        <taxon>Bacteroidota</taxon>
        <taxon>Cytophagia</taxon>
        <taxon>Cytophagales</taxon>
        <taxon>Cyclobacteriaceae</taxon>
        <taxon>Belliella</taxon>
    </lineage>
</organism>
<keyword evidence="2" id="KW-1185">Reference proteome</keyword>
<dbReference type="EMBL" id="JBHUHR010000005">
    <property type="protein sequence ID" value="MFD2033622.1"/>
    <property type="molecule type" value="Genomic_DNA"/>
</dbReference>
<dbReference type="Proteomes" id="UP001597361">
    <property type="component" value="Unassembled WGS sequence"/>
</dbReference>
<accession>A0ABW4VH26</accession>
<protein>
    <recommendedName>
        <fullName evidence="3">Addiction module component</fullName>
    </recommendedName>
</protein>
<reference evidence="2" key="1">
    <citation type="journal article" date="2019" name="Int. J. Syst. Evol. Microbiol.">
        <title>The Global Catalogue of Microorganisms (GCM) 10K type strain sequencing project: providing services to taxonomists for standard genome sequencing and annotation.</title>
        <authorList>
            <consortium name="The Broad Institute Genomics Platform"/>
            <consortium name="The Broad Institute Genome Sequencing Center for Infectious Disease"/>
            <person name="Wu L."/>
            <person name="Ma J."/>
        </authorList>
    </citation>
    <scope>NUCLEOTIDE SEQUENCE [LARGE SCALE GENOMIC DNA]</scope>
    <source>
        <strain evidence="2">CGMCC 1.15180</strain>
    </source>
</reference>